<evidence type="ECO:0000259" key="1">
    <source>
        <dbReference type="Pfam" id="PF12867"/>
    </source>
</evidence>
<gene>
    <name evidence="2" type="ORF">METZ01_LOCUS58699</name>
</gene>
<dbReference type="InterPro" id="IPR034660">
    <property type="entry name" value="DinB/YfiT-like"/>
</dbReference>
<sequence length="174" mass="20003">MDFRQILKLQFDEYQSEIKRLVEGLTDEERRFIPSEHSHHIDFALWHAARAEDILLNFGAREEDQLWTHSGWHEKFGIPARDIGVGYTMEQVKEMPPTPLSLLLEYYDACREQTLDYIAKVDPSDLDVKSPFEALHHQLPGVTKGGVLAHMVVEPVQHLGQIGYIRGIIRGSNN</sequence>
<name>A0A381SP78_9ZZZZ</name>
<organism evidence="2">
    <name type="scientific">marine metagenome</name>
    <dbReference type="NCBI Taxonomy" id="408172"/>
    <lineage>
        <taxon>unclassified sequences</taxon>
        <taxon>metagenomes</taxon>
        <taxon>ecological metagenomes</taxon>
    </lineage>
</organism>
<protein>
    <recommendedName>
        <fullName evidence="1">DinB-like domain-containing protein</fullName>
    </recommendedName>
</protein>
<dbReference type="SUPFAM" id="SSF109854">
    <property type="entry name" value="DinB/YfiT-like putative metalloenzymes"/>
    <property type="match status" value="1"/>
</dbReference>
<proteinExistence type="predicted"/>
<dbReference type="EMBL" id="UINC01003382">
    <property type="protein sequence ID" value="SVA05845.1"/>
    <property type="molecule type" value="Genomic_DNA"/>
</dbReference>
<dbReference type="Gene3D" id="1.20.120.450">
    <property type="entry name" value="dinb family like domain"/>
    <property type="match status" value="1"/>
</dbReference>
<reference evidence="2" key="1">
    <citation type="submission" date="2018-05" db="EMBL/GenBank/DDBJ databases">
        <authorList>
            <person name="Lanie J.A."/>
            <person name="Ng W.-L."/>
            <person name="Kazmierczak K.M."/>
            <person name="Andrzejewski T.M."/>
            <person name="Davidsen T.M."/>
            <person name="Wayne K.J."/>
            <person name="Tettelin H."/>
            <person name="Glass J.I."/>
            <person name="Rusch D."/>
            <person name="Podicherti R."/>
            <person name="Tsui H.-C.T."/>
            <person name="Winkler M.E."/>
        </authorList>
    </citation>
    <scope>NUCLEOTIDE SEQUENCE</scope>
</reference>
<feature type="domain" description="DinB-like" evidence="1">
    <location>
        <begin position="10"/>
        <end position="162"/>
    </location>
</feature>
<evidence type="ECO:0000313" key="2">
    <source>
        <dbReference type="EMBL" id="SVA05845.1"/>
    </source>
</evidence>
<accession>A0A381SP78</accession>
<dbReference type="Pfam" id="PF12867">
    <property type="entry name" value="DinB_2"/>
    <property type="match status" value="1"/>
</dbReference>
<dbReference type="InterPro" id="IPR024775">
    <property type="entry name" value="DinB-like"/>
</dbReference>
<dbReference type="AlphaFoldDB" id="A0A381SP78"/>